<evidence type="ECO:0000313" key="2">
    <source>
        <dbReference type="EMBL" id="KAL3266043.1"/>
    </source>
</evidence>
<sequence>MRATCSLWVILPAISQWESSAMYPCEDSDGHITSDESDQMTKKQANLGGGNETWGTCGSVINDFPYTVEKEGFQYNPQNFCDLSKIIGSSLMMSYSYLN</sequence>
<dbReference type="AlphaFoldDB" id="A0ABD2MI80"/>
<gene>
    <name evidence="2" type="ORF">HHI36_010230</name>
</gene>
<accession>A0ABD2MI80</accession>
<proteinExistence type="predicted"/>
<protein>
    <submittedName>
        <fullName evidence="2">Uncharacterized protein</fullName>
    </submittedName>
</protein>
<name>A0ABD2MI80_9CUCU</name>
<keyword evidence="3" id="KW-1185">Reference proteome</keyword>
<feature type="chain" id="PRO_5044794036" evidence="1">
    <location>
        <begin position="22"/>
        <end position="99"/>
    </location>
</feature>
<dbReference type="Proteomes" id="UP001516400">
    <property type="component" value="Unassembled WGS sequence"/>
</dbReference>
<reference evidence="2 3" key="1">
    <citation type="journal article" date="2021" name="BMC Biol.">
        <title>Horizontally acquired antibacterial genes associated with adaptive radiation of ladybird beetles.</title>
        <authorList>
            <person name="Li H.S."/>
            <person name="Tang X.F."/>
            <person name="Huang Y.H."/>
            <person name="Xu Z.Y."/>
            <person name="Chen M.L."/>
            <person name="Du X.Y."/>
            <person name="Qiu B.Y."/>
            <person name="Chen P.T."/>
            <person name="Zhang W."/>
            <person name="Slipinski A."/>
            <person name="Escalona H.E."/>
            <person name="Waterhouse R.M."/>
            <person name="Zwick A."/>
            <person name="Pang H."/>
        </authorList>
    </citation>
    <scope>NUCLEOTIDE SEQUENCE [LARGE SCALE GENOMIC DNA]</scope>
    <source>
        <strain evidence="2">SYSU2018</strain>
    </source>
</reference>
<dbReference type="EMBL" id="JABFTP020000001">
    <property type="protein sequence ID" value="KAL3266043.1"/>
    <property type="molecule type" value="Genomic_DNA"/>
</dbReference>
<keyword evidence="1" id="KW-0732">Signal</keyword>
<organism evidence="2 3">
    <name type="scientific">Cryptolaemus montrouzieri</name>
    <dbReference type="NCBI Taxonomy" id="559131"/>
    <lineage>
        <taxon>Eukaryota</taxon>
        <taxon>Metazoa</taxon>
        <taxon>Ecdysozoa</taxon>
        <taxon>Arthropoda</taxon>
        <taxon>Hexapoda</taxon>
        <taxon>Insecta</taxon>
        <taxon>Pterygota</taxon>
        <taxon>Neoptera</taxon>
        <taxon>Endopterygota</taxon>
        <taxon>Coleoptera</taxon>
        <taxon>Polyphaga</taxon>
        <taxon>Cucujiformia</taxon>
        <taxon>Coccinelloidea</taxon>
        <taxon>Coccinellidae</taxon>
        <taxon>Scymninae</taxon>
        <taxon>Scymnini</taxon>
        <taxon>Cryptolaemus</taxon>
    </lineage>
</organism>
<feature type="signal peptide" evidence="1">
    <location>
        <begin position="1"/>
        <end position="21"/>
    </location>
</feature>
<evidence type="ECO:0000256" key="1">
    <source>
        <dbReference type="SAM" id="SignalP"/>
    </source>
</evidence>
<comment type="caution">
    <text evidence="2">The sequence shown here is derived from an EMBL/GenBank/DDBJ whole genome shotgun (WGS) entry which is preliminary data.</text>
</comment>
<evidence type="ECO:0000313" key="3">
    <source>
        <dbReference type="Proteomes" id="UP001516400"/>
    </source>
</evidence>